<reference evidence="15 16" key="2">
    <citation type="journal article" date="2019" name="G3 (Bethesda)">
        <title>Hybrid Assembly of the Genome of the Entomopathogenic Nematode Steinernema carpocapsae Identifies the X-Chromosome.</title>
        <authorList>
            <person name="Serra L."/>
            <person name="Macchietto M."/>
            <person name="Macias-Munoz A."/>
            <person name="McGill C.J."/>
            <person name="Rodriguez I.M."/>
            <person name="Rodriguez B."/>
            <person name="Murad R."/>
            <person name="Mortazavi A."/>
        </authorList>
    </citation>
    <scope>NUCLEOTIDE SEQUENCE [LARGE SCALE GENOMIC DNA]</scope>
    <source>
        <strain evidence="15 16">ALL</strain>
    </source>
</reference>
<dbReference type="InterPro" id="IPR018936">
    <property type="entry name" value="PI3/4_kinase_CS"/>
</dbReference>
<keyword evidence="7" id="KW-0443">Lipid metabolism</keyword>
<dbReference type="CDD" id="cd05166">
    <property type="entry name" value="PI3Kc_II"/>
    <property type="match status" value="1"/>
</dbReference>
<dbReference type="InterPro" id="IPR000403">
    <property type="entry name" value="PI3/4_kinase_cat_dom"/>
</dbReference>
<dbReference type="Pfam" id="PF00454">
    <property type="entry name" value="PI3_PI4_kinase"/>
    <property type="match status" value="1"/>
</dbReference>
<keyword evidence="4" id="KW-0547">Nucleotide-binding</keyword>
<evidence type="ECO:0000256" key="1">
    <source>
        <dbReference type="ARBA" id="ARBA00001498"/>
    </source>
</evidence>
<dbReference type="SMART" id="SM00145">
    <property type="entry name" value="PI3Ka"/>
    <property type="match status" value="1"/>
</dbReference>
<organism evidence="15 16">
    <name type="scientific">Steinernema carpocapsae</name>
    <name type="common">Entomopathogenic nematode</name>
    <dbReference type="NCBI Taxonomy" id="34508"/>
    <lineage>
        <taxon>Eukaryota</taxon>
        <taxon>Metazoa</taxon>
        <taxon>Ecdysozoa</taxon>
        <taxon>Nematoda</taxon>
        <taxon>Chromadorea</taxon>
        <taxon>Rhabditida</taxon>
        <taxon>Tylenchina</taxon>
        <taxon>Panagrolaimomorpha</taxon>
        <taxon>Strongyloidoidea</taxon>
        <taxon>Steinernematidae</taxon>
        <taxon>Steinernema</taxon>
    </lineage>
</organism>
<sequence length="1591" mass="179962">MDPEFELALELSKITYEQERQQVEQSQNLIAFEDVNESVRRQQIEDIQRLYNDSSNLQHQRPSSFAAYAPSHFPNVGGSEWRSISFPNRLSQATAVSVPVHELTYQPDGHGTSVPTSSTMSQYSQPRPAVLWKQESFNASSDAGRGHVSPLSSAPLIVPFRPISTRLINGDLIDLGEPDGLEIGSGGIHEFDPLWKPPPVAVNEVQAVDSGLRQNTGWNVPPEIPHRSTSLVVAKATERHQAGSSRKSSAAVIISYSEADLELRSSDPLSLKQLNNLRSHSYPESDGNLLFYSSVVDYLTTTAPIVKITVNKDYSWARSLNPADDYISFTCSVSSSIAEILDNILMTFLTPAELSANDGQLPSNEYGLKIFGLDEFLPKSSKLGQCPNLNKALMFGKDFRLEVGKLVTLTSATRVENRDTRRKYFNRACVVESELNVALDFVKREMRRAEESFNTDSFSTAIHAVLQSLKSLCVLIHRIQPYDLISALKKYGAAETKAEFKRFSSEVFGAIYRMIKIYSRSSNAQFRLKAEKDEGRPIKDVVDVQEELLLCVESVHNLPDDWVLTYDSFYMTVHLIHGTAEVCRGWREHPRPLDSKGLFPTAILNLWVTFELPICVTPREARFVFVLYGVKKTDIVNPGEAGSSNNTVTSMGANMQPAKSSGPIDKTHTVVQLACSSFPVFDYNGMFCQGSFMMPLKRGDAVHPWGARPLVSSPGEPVAIITLPEFKYDIRFPPVVNVDQVSTCDFATLPCNTQEVLLDILEATTTNNLTSDEKETLWEKRYYLTHLPHALPLVLASAVGWDWASLNNTYRMINDWTALSPVQSVELLLPHFPDMTVRRKAVDWLRHSSSEFLFNFLPQLIEALRFEPWECSALAIFLLDISVRDNRFAFEIYWQLQIRIENSTDRGYSARCQMLQEELAQTIGSTFASEVSREHSLLATLDDISQSMRSCPEGRMLSVMQQHLNTMDSELLNENVRLPLIPSYLCTGVAVGECNYFNSLTKPMKITFKGLNTNYRIIYKIGDDMRQDAIVLQMVRMMNEIWLSDFLDLRMIIFRCLPTGVKKGMIELVDDCQTLCEIQSAQGATGVFRDDVLNNWLLMQNPSEFQYKIALENFQRSCAGWCVATYLLGVGDRHNDNILVTTSGHVFHIDFGKYMGDWQMAAGFKRDRVPFIFTSDMAYVINGGSQQSTEQYQNFVDNCCKAFNLLRKRQSLLLNLMKLMVCSGIPGMDTAAVTFVQNNLMLNLSETEATVQFTRMIQESLQSKFPRLNFFAHTLVQLKNSSSIITKLGGPRDNPNLLSFAPTLYTKKDDGRIDSVKVVGFEKWKMPDKTYIYRCEVRRKNVNVFSTVYRTFAEFNELHVKLCRRFPIAILPPLSRGTTMGRSNIRSVAQRRQFDIQLFLQQLFELSDEIAHCDFIYTFFHSIYRDCDPAAVNKGQNLAQAEETTERNSSNVNGAGNIFLRLSYVEAQGHFSVFVGHGKHIPLVGSGQPPDSYVKTYLRPDPQRASKKKTQVVKNTQNPTFNEEITYNLLGEYPLTSMMLKVAIWHYGSVLVKDNCMLGCIYIPLTKLDEVKVDRKGVKCLENWFELSRYE</sequence>
<evidence type="ECO:0000259" key="11">
    <source>
        <dbReference type="PROSITE" id="PS50290"/>
    </source>
</evidence>
<evidence type="ECO:0000256" key="5">
    <source>
        <dbReference type="ARBA" id="ARBA00022777"/>
    </source>
</evidence>
<dbReference type="Gene3D" id="1.10.1070.11">
    <property type="entry name" value="Phosphatidylinositol 3-/4-kinase, catalytic domain"/>
    <property type="match status" value="1"/>
</dbReference>
<dbReference type="EMBL" id="AZBU02000001">
    <property type="protein sequence ID" value="TMS36679.1"/>
    <property type="molecule type" value="Genomic_DNA"/>
</dbReference>
<dbReference type="InterPro" id="IPR001683">
    <property type="entry name" value="PX_dom"/>
</dbReference>
<dbReference type="GO" id="GO:0005942">
    <property type="term" value="C:phosphatidylinositol 3-kinase complex"/>
    <property type="evidence" value="ECO:0007669"/>
    <property type="project" value="TreeGrafter"/>
</dbReference>
<dbReference type="PANTHER" id="PTHR10048">
    <property type="entry name" value="PHOSPHATIDYLINOSITOL KINASE"/>
    <property type="match status" value="1"/>
</dbReference>
<dbReference type="GO" id="GO:0035091">
    <property type="term" value="F:phosphatidylinositol binding"/>
    <property type="evidence" value="ECO:0007669"/>
    <property type="project" value="InterPro"/>
</dbReference>
<dbReference type="SUPFAM" id="SSF49562">
    <property type="entry name" value="C2 domain (Calcium/lipid-binding domain, CaLB)"/>
    <property type="match status" value="2"/>
</dbReference>
<feature type="domain" description="PI3K/PI4K catalytic" evidence="11">
    <location>
        <begin position="990"/>
        <end position="1265"/>
    </location>
</feature>
<dbReference type="InterPro" id="IPR035892">
    <property type="entry name" value="C2_domain_sf"/>
</dbReference>
<dbReference type="CDD" id="cd04012">
    <property type="entry name" value="C2A_PI3K_class_II"/>
    <property type="match status" value="1"/>
</dbReference>
<dbReference type="InterPro" id="IPR036940">
    <property type="entry name" value="PI3/4_kinase_cat_sf"/>
</dbReference>
<comment type="catalytic activity">
    <reaction evidence="1">
        <text>a 1,2-diacyl-sn-glycero-3-phospho-(1D-myo-inositol) + ATP = a 1,2-diacyl-sn-glycero-3-phospho-(1D-myo-inositol-3-phosphate) + ADP + H(+)</text>
        <dbReference type="Rhea" id="RHEA:12709"/>
        <dbReference type="ChEBI" id="CHEBI:15378"/>
        <dbReference type="ChEBI" id="CHEBI:30616"/>
        <dbReference type="ChEBI" id="CHEBI:57880"/>
        <dbReference type="ChEBI" id="CHEBI:58088"/>
        <dbReference type="ChEBI" id="CHEBI:456216"/>
        <dbReference type="EC" id="2.7.1.137"/>
    </reaction>
</comment>
<dbReference type="Pfam" id="PF00787">
    <property type="entry name" value="PX"/>
    <property type="match status" value="1"/>
</dbReference>
<evidence type="ECO:0000259" key="9">
    <source>
        <dbReference type="PROSITE" id="PS50004"/>
    </source>
</evidence>
<dbReference type="InterPro" id="IPR015433">
    <property type="entry name" value="PI3/4_kinase"/>
</dbReference>
<dbReference type="GO" id="GO:0043491">
    <property type="term" value="P:phosphatidylinositol 3-kinase/protein kinase B signal transduction"/>
    <property type="evidence" value="ECO:0007669"/>
    <property type="project" value="TreeGrafter"/>
</dbReference>
<dbReference type="GO" id="GO:0005524">
    <property type="term" value="F:ATP binding"/>
    <property type="evidence" value="ECO:0007669"/>
    <property type="project" value="UniProtKB-KW"/>
</dbReference>
<name>A0A4U8UVC2_STECR</name>
<keyword evidence="5" id="KW-0418">Kinase</keyword>
<dbReference type="Gene3D" id="3.30.1010.10">
    <property type="entry name" value="Phosphatidylinositol 3-kinase Catalytic Subunit, Chain A, domain 4"/>
    <property type="match status" value="1"/>
</dbReference>
<feature type="domain" description="PI3K-RBD" evidence="13">
    <location>
        <begin position="305"/>
        <end position="405"/>
    </location>
</feature>
<dbReference type="Pfam" id="PF00613">
    <property type="entry name" value="PI3Ka"/>
    <property type="match status" value="1"/>
</dbReference>
<evidence type="ECO:0000256" key="7">
    <source>
        <dbReference type="ARBA" id="ARBA00023098"/>
    </source>
</evidence>
<dbReference type="SMART" id="SM00146">
    <property type="entry name" value="PI3Kc"/>
    <property type="match status" value="1"/>
</dbReference>
<dbReference type="FunFam" id="3.30.1010.10:FF:000001">
    <property type="entry name" value="Phosphatidylinositol 4-phosphate 3-kinase C2 domain-containing subunit beta"/>
    <property type="match status" value="1"/>
</dbReference>
<dbReference type="Gene3D" id="2.60.40.150">
    <property type="entry name" value="C2 domain"/>
    <property type="match status" value="2"/>
</dbReference>
<dbReference type="PROSITE" id="PS50290">
    <property type="entry name" value="PI3_4_KINASE_3"/>
    <property type="match status" value="1"/>
</dbReference>
<dbReference type="EMBL" id="CM016762">
    <property type="protein sequence ID" value="TMS36679.1"/>
    <property type="molecule type" value="Genomic_DNA"/>
</dbReference>
<dbReference type="GO" id="GO:0005886">
    <property type="term" value="C:plasma membrane"/>
    <property type="evidence" value="ECO:0007669"/>
    <property type="project" value="TreeGrafter"/>
</dbReference>
<evidence type="ECO:0000259" key="13">
    <source>
        <dbReference type="PROSITE" id="PS51546"/>
    </source>
</evidence>
<evidence type="ECO:0000313" key="16">
    <source>
        <dbReference type="Proteomes" id="UP000298663"/>
    </source>
</evidence>
<dbReference type="Gene3D" id="3.30.1520.10">
    <property type="entry name" value="Phox-like domain"/>
    <property type="match status" value="1"/>
</dbReference>
<evidence type="ECO:0000313" key="15">
    <source>
        <dbReference type="EMBL" id="TMS36679.1"/>
    </source>
</evidence>
<dbReference type="InterPro" id="IPR036871">
    <property type="entry name" value="PX_dom_sf"/>
</dbReference>
<dbReference type="GO" id="GO:0016303">
    <property type="term" value="F:1-phosphatidylinositol-3-kinase activity"/>
    <property type="evidence" value="ECO:0007669"/>
    <property type="project" value="UniProtKB-EC"/>
</dbReference>
<keyword evidence="6" id="KW-0067">ATP-binding</keyword>
<dbReference type="PROSITE" id="PS50004">
    <property type="entry name" value="C2"/>
    <property type="match status" value="1"/>
</dbReference>
<evidence type="ECO:0000256" key="2">
    <source>
        <dbReference type="ARBA" id="ARBA00012073"/>
    </source>
</evidence>
<evidence type="ECO:0000259" key="12">
    <source>
        <dbReference type="PROSITE" id="PS51545"/>
    </source>
</evidence>
<dbReference type="InterPro" id="IPR001263">
    <property type="entry name" value="PI3K_accessory_dom"/>
</dbReference>
<dbReference type="GO" id="GO:0035005">
    <property type="term" value="F:1-phosphatidylinositol-4-phosphate 3-kinase activity"/>
    <property type="evidence" value="ECO:0007669"/>
    <property type="project" value="TreeGrafter"/>
</dbReference>
<dbReference type="InterPro" id="IPR000008">
    <property type="entry name" value="C2_dom"/>
</dbReference>
<dbReference type="SUPFAM" id="SSF48371">
    <property type="entry name" value="ARM repeat"/>
    <property type="match status" value="1"/>
</dbReference>
<evidence type="ECO:0000256" key="3">
    <source>
        <dbReference type="ARBA" id="ARBA00022679"/>
    </source>
</evidence>
<dbReference type="InterPro" id="IPR000341">
    <property type="entry name" value="PI3K_Ras-bd_dom"/>
</dbReference>
<dbReference type="SUPFAM" id="SSF64268">
    <property type="entry name" value="PX domain"/>
    <property type="match status" value="1"/>
</dbReference>
<dbReference type="SMART" id="SM00142">
    <property type="entry name" value="PI3K_C2"/>
    <property type="match status" value="1"/>
</dbReference>
<feature type="domain" description="PX" evidence="10">
    <location>
        <begin position="1311"/>
        <end position="1427"/>
    </location>
</feature>
<dbReference type="SUPFAM" id="SSF56112">
    <property type="entry name" value="Protein kinase-like (PK-like)"/>
    <property type="match status" value="1"/>
</dbReference>
<feature type="domain" description="C2 PI3K-type" evidence="14">
    <location>
        <begin position="544"/>
        <end position="733"/>
    </location>
</feature>
<dbReference type="GO" id="GO:0005737">
    <property type="term" value="C:cytoplasm"/>
    <property type="evidence" value="ECO:0007669"/>
    <property type="project" value="TreeGrafter"/>
</dbReference>
<accession>A0A4U8UVC2</accession>
<dbReference type="PROSITE" id="PS50195">
    <property type="entry name" value="PX"/>
    <property type="match status" value="1"/>
</dbReference>
<feature type="domain" description="PIK helical" evidence="12">
    <location>
        <begin position="743"/>
        <end position="922"/>
    </location>
</feature>
<dbReference type="InterPro" id="IPR016024">
    <property type="entry name" value="ARM-type_fold"/>
</dbReference>
<evidence type="ECO:0000256" key="4">
    <source>
        <dbReference type="ARBA" id="ARBA00022741"/>
    </source>
</evidence>
<dbReference type="GO" id="GO:0048015">
    <property type="term" value="P:phosphatidylinositol-mediated signaling"/>
    <property type="evidence" value="ECO:0007669"/>
    <property type="project" value="TreeGrafter"/>
</dbReference>
<evidence type="ECO:0000259" key="14">
    <source>
        <dbReference type="PROSITE" id="PS51547"/>
    </source>
</evidence>
<dbReference type="PROSITE" id="PS51546">
    <property type="entry name" value="PI3K_RBD"/>
    <property type="match status" value="1"/>
</dbReference>
<dbReference type="PROSITE" id="PS51545">
    <property type="entry name" value="PIK_HELICAL"/>
    <property type="match status" value="1"/>
</dbReference>
<protein>
    <recommendedName>
        <fullName evidence="2">phosphatidylinositol 3-kinase</fullName>
        <ecNumber evidence="2">2.7.1.137</ecNumber>
    </recommendedName>
</protein>
<comment type="caution">
    <text evidence="15">The sequence shown here is derived from an EMBL/GenBank/DDBJ whole genome shotgun (WGS) entry which is preliminary data.</text>
</comment>
<dbReference type="FunFam" id="1.10.1070.11:FF:000001">
    <property type="entry name" value="Phosphatidylinositol 4,5-bisphosphate 3-kinase catalytic subunit"/>
    <property type="match status" value="1"/>
</dbReference>
<keyword evidence="16" id="KW-1185">Reference proteome</keyword>
<evidence type="ECO:0000259" key="10">
    <source>
        <dbReference type="PROSITE" id="PS50195"/>
    </source>
</evidence>
<feature type="domain" description="C2" evidence="9">
    <location>
        <begin position="1454"/>
        <end position="1581"/>
    </location>
</feature>
<dbReference type="GO" id="GO:0016477">
    <property type="term" value="P:cell migration"/>
    <property type="evidence" value="ECO:0007669"/>
    <property type="project" value="TreeGrafter"/>
</dbReference>
<dbReference type="PANTHER" id="PTHR10048:SF14">
    <property type="entry name" value="LD28067P"/>
    <property type="match status" value="1"/>
</dbReference>
<dbReference type="PROSITE" id="PS00916">
    <property type="entry name" value="PI3_4_KINASE_2"/>
    <property type="match status" value="1"/>
</dbReference>
<evidence type="ECO:0000256" key="8">
    <source>
        <dbReference type="PROSITE-ProRule" id="PRU00880"/>
    </source>
</evidence>
<dbReference type="InterPro" id="IPR011009">
    <property type="entry name" value="Kinase-like_dom_sf"/>
</dbReference>
<gene>
    <name evidence="15" type="ORF">L596_003781</name>
</gene>
<dbReference type="PROSITE" id="PS51547">
    <property type="entry name" value="C2_PI3K"/>
    <property type="match status" value="1"/>
</dbReference>
<dbReference type="STRING" id="34508.A0A4U8UVC2"/>
<dbReference type="Proteomes" id="UP000298663">
    <property type="component" value="Chromosome X"/>
</dbReference>
<dbReference type="InterPro" id="IPR042236">
    <property type="entry name" value="PI3K_accessory_sf"/>
</dbReference>
<dbReference type="OrthoDB" id="67688at2759"/>
<reference evidence="15 16" key="1">
    <citation type="journal article" date="2015" name="Genome Biol.">
        <title>Comparative genomics of Steinernema reveals deeply conserved gene regulatory networks.</title>
        <authorList>
            <person name="Dillman A.R."/>
            <person name="Macchietto M."/>
            <person name="Porter C.F."/>
            <person name="Rogers A."/>
            <person name="Williams B."/>
            <person name="Antoshechkin I."/>
            <person name="Lee M.M."/>
            <person name="Goodwin Z."/>
            <person name="Lu X."/>
            <person name="Lewis E.E."/>
            <person name="Goodrich-Blair H."/>
            <person name="Stock S.P."/>
            <person name="Adams B.J."/>
            <person name="Sternberg P.W."/>
            <person name="Mortazavi A."/>
        </authorList>
    </citation>
    <scope>NUCLEOTIDE SEQUENCE [LARGE SCALE GENOMIC DNA]</scope>
    <source>
        <strain evidence="15 16">ALL</strain>
    </source>
</reference>
<dbReference type="Gene3D" id="1.25.40.70">
    <property type="entry name" value="Phosphatidylinositol 3-kinase, accessory domain (PIK)"/>
    <property type="match status" value="1"/>
</dbReference>
<proteinExistence type="inferred from homology"/>
<comment type="similarity">
    <text evidence="8">Belongs to the PI3/PI4-kinase family.</text>
</comment>
<dbReference type="InterPro" id="IPR002420">
    <property type="entry name" value="PI3K-type_C2_dom"/>
</dbReference>
<dbReference type="Pfam" id="PF00168">
    <property type="entry name" value="C2"/>
    <property type="match status" value="1"/>
</dbReference>
<keyword evidence="3" id="KW-0808">Transferase</keyword>
<dbReference type="EC" id="2.7.1.137" evidence="2"/>
<dbReference type="SMART" id="SM00239">
    <property type="entry name" value="C2"/>
    <property type="match status" value="1"/>
</dbReference>
<dbReference type="SMART" id="SM00312">
    <property type="entry name" value="PX"/>
    <property type="match status" value="1"/>
</dbReference>
<evidence type="ECO:0000256" key="6">
    <source>
        <dbReference type="ARBA" id="ARBA00022840"/>
    </source>
</evidence>